<dbReference type="Gene3D" id="1.10.10.2910">
    <property type="match status" value="1"/>
</dbReference>
<dbReference type="InterPro" id="IPR052345">
    <property type="entry name" value="Rad_response_metalloprotease"/>
</dbReference>
<dbReference type="Proteomes" id="UP000466864">
    <property type="component" value="Unassembled WGS sequence"/>
</dbReference>
<accession>A0A7X2PAG3</accession>
<proteinExistence type="predicted"/>
<dbReference type="PANTHER" id="PTHR43236">
    <property type="entry name" value="ANTITOXIN HIGA1"/>
    <property type="match status" value="1"/>
</dbReference>
<dbReference type="AlphaFoldDB" id="A0A7X2PAG3"/>
<dbReference type="PANTHER" id="PTHR43236:SF1">
    <property type="entry name" value="BLL7220 PROTEIN"/>
    <property type="match status" value="1"/>
</dbReference>
<sequence>MSTYISNRELEELGEGLTRHYLENAHVQMAARCIDIEGLANYLGMTVVFETFAEEDRDKVEFLADGRTPLKIRRKGSIVSFCFPLGTIVLDSFLRQDKESGRRRFTIAYEIAHSVIEKHNPVPQFHRIYDSEHGYTFQELKAQLTMTENQADRLAAVILMPQFTVDQALRDFNKGRRLKVYGQNVYANEERRIISRMAAQVGVSFSAMQIRLRELDLLEYHPLDEYVEKNLLGGKADERLYL</sequence>
<dbReference type="EMBL" id="VUMV01000008">
    <property type="protein sequence ID" value="MST82776.1"/>
    <property type="molecule type" value="Genomic_DNA"/>
</dbReference>
<feature type="domain" description="IrrE N-terminal-like" evidence="1">
    <location>
        <begin position="93"/>
        <end position="212"/>
    </location>
</feature>
<comment type="caution">
    <text evidence="2">The sequence shown here is derived from an EMBL/GenBank/DDBJ whole genome shotgun (WGS) entry which is preliminary data.</text>
</comment>
<protein>
    <submittedName>
        <fullName evidence="2">ImmA/IrrE family metallo-endopeptidase</fullName>
    </submittedName>
</protein>
<name>A0A7X2PAG3_9FIRM</name>
<reference evidence="2 3" key="1">
    <citation type="submission" date="2019-08" db="EMBL/GenBank/DDBJ databases">
        <title>In-depth cultivation of the pig gut microbiome towards novel bacterial diversity and tailored functional studies.</title>
        <authorList>
            <person name="Wylensek D."/>
            <person name="Hitch T.C.A."/>
            <person name="Clavel T."/>
        </authorList>
    </citation>
    <scope>NUCLEOTIDE SEQUENCE [LARGE SCALE GENOMIC DNA]</scope>
    <source>
        <strain evidence="2 3">Oil+RF-744-WCA-WT-13</strain>
    </source>
</reference>
<organism evidence="2 3">
    <name type="scientific">Bilifractor porci</name>
    <dbReference type="NCBI Taxonomy" id="2606636"/>
    <lineage>
        <taxon>Bacteria</taxon>
        <taxon>Bacillati</taxon>
        <taxon>Bacillota</taxon>
        <taxon>Clostridia</taxon>
        <taxon>Lachnospirales</taxon>
        <taxon>Lachnospiraceae</taxon>
        <taxon>Bilifractor</taxon>
    </lineage>
</organism>
<evidence type="ECO:0000313" key="2">
    <source>
        <dbReference type="EMBL" id="MST82776.1"/>
    </source>
</evidence>
<evidence type="ECO:0000313" key="3">
    <source>
        <dbReference type="Proteomes" id="UP000466864"/>
    </source>
</evidence>
<gene>
    <name evidence="2" type="ORF">FYJ60_10670</name>
</gene>
<dbReference type="InterPro" id="IPR010359">
    <property type="entry name" value="IrrE_HExxH"/>
</dbReference>
<dbReference type="RefSeq" id="WP_154458686.1">
    <property type="nucleotide sequence ID" value="NZ_VUMV01000008.1"/>
</dbReference>
<keyword evidence="3" id="KW-1185">Reference proteome</keyword>
<dbReference type="Pfam" id="PF06114">
    <property type="entry name" value="Peptidase_M78"/>
    <property type="match status" value="1"/>
</dbReference>
<evidence type="ECO:0000259" key="1">
    <source>
        <dbReference type="Pfam" id="PF06114"/>
    </source>
</evidence>